<proteinExistence type="predicted"/>
<sequence length="251" mass="26969">MVVLWQQVRESSSDQVSGLRQPHPACCLPSSPLAWLGWLRCPGAPGDSEAWAAEDPMPITVDSCHLSLKRAWCRWLSGAAGAVLWGSSITVAFLPFSPGSLKAEHKGQVQNHAPYGSARHRENHAPYGGTGHRENHAPYGSAGYRENHAPMAALGTGRTMPSMAVLGTGRTMSPMAALGTGRTMPSIAVLGMGEPCPLWQRWAQRELYPLWQHWAQGELCLNGEQELPVGCPGGGAPEAAEDEAWNFTGEL</sequence>
<name>A0ABQ9UUZ7_SAGOE</name>
<gene>
    <name evidence="2" type="ORF">P7K49_022272</name>
</gene>
<evidence type="ECO:0000313" key="2">
    <source>
        <dbReference type="EMBL" id="KAK2100924.1"/>
    </source>
</evidence>
<dbReference type="EMBL" id="JASSZA010000010">
    <property type="protein sequence ID" value="KAK2100924.1"/>
    <property type="molecule type" value="Genomic_DNA"/>
</dbReference>
<dbReference type="Proteomes" id="UP001266305">
    <property type="component" value="Unassembled WGS sequence"/>
</dbReference>
<organism evidence="2 3">
    <name type="scientific">Saguinus oedipus</name>
    <name type="common">Cotton-top tamarin</name>
    <name type="synonym">Oedipomidas oedipus</name>
    <dbReference type="NCBI Taxonomy" id="9490"/>
    <lineage>
        <taxon>Eukaryota</taxon>
        <taxon>Metazoa</taxon>
        <taxon>Chordata</taxon>
        <taxon>Craniata</taxon>
        <taxon>Vertebrata</taxon>
        <taxon>Euteleostomi</taxon>
        <taxon>Mammalia</taxon>
        <taxon>Eutheria</taxon>
        <taxon>Euarchontoglires</taxon>
        <taxon>Primates</taxon>
        <taxon>Haplorrhini</taxon>
        <taxon>Platyrrhini</taxon>
        <taxon>Cebidae</taxon>
        <taxon>Callitrichinae</taxon>
        <taxon>Saguinus</taxon>
    </lineage>
</organism>
<feature type="region of interest" description="Disordered" evidence="1">
    <location>
        <begin position="114"/>
        <end position="135"/>
    </location>
</feature>
<evidence type="ECO:0000313" key="3">
    <source>
        <dbReference type="Proteomes" id="UP001266305"/>
    </source>
</evidence>
<reference evidence="2 3" key="1">
    <citation type="submission" date="2023-05" db="EMBL/GenBank/DDBJ databases">
        <title>B98-5 Cell Line De Novo Hybrid Assembly: An Optical Mapping Approach.</title>
        <authorList>
            <person name="Kananen K."/>
            <person name="Auerbach J.A."/>
            <person name="Kautto E."/>
            <person name="Blachly J.S."/>
        </authorList>
    </citation>
    <scope>NUCLEOTIDE SEQUENCE [LARGE SCALE GENOMIC DNA]</scope>
    <source>
        <strain evidence="2">B95-8</strain>
        <tissue evidence="2">Cell line</tissue>
    </source>
</reference>
<keyword evidence="3" id="KW-1185">Reference proteome</keyword>
<comment type="caution">
    <text evidence="2">The sequence shown here is derived from an EMBL/GenBank/DDBJ whole genome shotgun (WGS) entry which is preliminary data.</text>
</comment>
<accession>A0ABQ9UUZ7</accession>
<protein>
    <submittedName>
        <fullName evidence="2">Uncharacterized protein</fullName>
    </submittedName>
</protein>
<evidence type="ECO:0000256" key="1">
    <source>
        <dbReference type="SAM" id="MobiDB-lite"/>
    </source>
</evidence>